<dbReference type="Gene3D" id="1.10.510.10">
    <property type="entry name" value="Transferase(Phosphotransferase) domain 1"/>
    <property type="match status" value="1"/>
</dbReference>
<dbReference type="GO" id="GO:0030154">
    <property type="term" value="P:cell differentiation"/>
    <property type="evidence" value="ECO:0007669"/>
    <property type="project" value="UniProtKB-KW"/>
</dbReference>
<keyword evidence="14" id="KW-1185">Reference proteome</keyword>
<dbReference type="OrthoDB" id="504170at2759"/>
<evidence type="ECO:0000256" key="9">
    <source>
        <dbReference type="ARBA" id="ARBA00022843"/>
    </source>
</evidence>
<dbReference type="SMART" id="SM00220">
    <property type="entry name" value="S_TKc"/>
    <property type="match status" value="1"/>
</dbReference>
<name>A0A3S4QT08_9ACAR</name>
<evidence type="ECO:0000256" key="7">
    <source>
        <dbReference type="ARBA" id="ARBA00022840"/>
    </source>
</evidence>
<dbReference type="EMBL" id="NCKU01003480">
    <property type="protein sequence ID" value="RWS07433.1"/>
    <property type="molecule type" value="Genomic_DNA"/>
</dbReference>
<dbReference type="InterPro" id="IPR008271">
    <property type="entry name" value="Ser/Thr_kinase_AS"/>
</dbReference>
<evidence type="ECO:0000259" key="12">
    <source>
        <dbReference type="PROSITE" id="PS50011"/>
    </source>
</evidence>
<dbReference type="PROSITE" id="PS50011">
    <property type="entry name" value="PROTEIN_KINASE_DOM"/>
    <property type="match status" value="1"/>
</dbReference>
<keyword evidence="7" id="KW-0067">ATP-binding</keyword>
<dbReference type="GO" id="GO:0000226">
    <property type="term" value="P:microtubule cytoskeleton organization"/>
    <property type="evidence" value="ECO:0007669"/>
    <property type="project" value="TreeGrafter"/>
</dbReference>
<sequence>MAEKSKEKDIPCSPQTEQLLKKRGFTIGEKINFGSFAKVYKAKQIEKDGKEKVIAVKVIDLDKTSTDYRQKFLPRELYTLRKVRHPSVVTIHEIFTIENKIYIFMDLADGGDILDYLRANGPIPEDKAKVWFRQIAEGLKYIHSLGIAHRDLKSENILLDKNGNVKITDFGFSRTCYDPQSGKRLLSETYCGSAAYVAPEVLKGQPYNPMLSDIWGLGVVLYVMVNNALPFDDSDLAKMVIKQLGRKWSFSSKVVDKLSPEVKDMISQLLEPDLTKRPTMTKVLNHQWFTGVKKKEKCDKSEKVDQSNITDKKAEFDKKKDDKK</sequence>
<reference evidence="13 14" key="1">
    <citation type="journal article" date="2018" name="Gigascience">
        <title>Genomes of trombidid mites reveal novel predicted allergens and laterally-transferred genes associated with secondary metabolism.</title>
        <authorList>
            <person name="Dong X."/>
            <person name="Chaisiri K."/>
            <person name="Xia D."/>
            <person name="Armstrong S.D."/>
            <person name="Fang Y."/>
            <person name="Donnelly M.J."/>
            <person name="Kadowaki T."/>
            <person name="McGarry J.W."/>
            <person name="Darby A.C."/>
            <person name="Makepeace B.L."/>
        </authorList>
    </citation>
    <scope>NUCLEOTIDE SEQUENCE [LARGE SCALE GENOMIC DNA]</scope>
    <source>
        <strain evidence="13">UoL-WK</strain>
    </source>
</reference>
<evidence type="ECO:0000256" key="8">
    <source>
        <dbReference type="ARBA" id="ARBA00022842"/>
    </source>
</evidence>
<dbReference type="CDD" id="cd14080">
    <property type="entry name" value="STKc_TSSK-like"/>
    <property type="match status" value="1"/>
</dbReference>
<evidence type="ECO:0000256" key="5">
    <source>
        <dbReference type="ARBA" id="ARBA00022741"/>
    </source>
</evidence>
<dbReference type="GO" id="GO:0007283">
    <property type="term" value="P:spermatogenesis"/>
    <property type="evidence" value="ECO:0007669"/>
    <property type="project" value="UniProtKB-KW"/>
</dbReference>
<feature type="domain" description="Protein kinase" evidence="12">
    <location>
        <begin position="25"/>
        <end position="289"/>
    </location>
</feature>
<dbReference type="GO" id="GO:0000287">
    <property type="term" value="F:magnesium ion binding"/>
    <property type="evidence" value="ECO:0007669"/>
    <property type="project" value="UniProtKB-ARBA"/>
</dbReference>
<comment type="caution">
    <text evidence="13">The sequence shown here is derived from an EMBL/GenBank/DDBJ whole genome shotgun (WGS) entry which is preliminary data.</text>
</comment>
<evidence type="ECO:0000256" key="3">
    <source>
        <dbReference type="ARBA" id="ARBA00022553"/>
    </source>
</evidence>
<keyword evidence="2" id="KW-0217">Developmental protein</keyword>
<dbReference type="GO" id="GO:0005737">
    <property type="term" value="C:cytoplasm"/>
    <property type="evidence" value="ECO:0007669"/>
    <property type="project" value="TreeGrafter"/>
</dbReference>
<gene>
    <name evidence="13" type="ORF">B4U79_03236</name>
</gene>
<dbReference type="AlphaFoldDB" id="A0A3S4QT08"/>
<proteinExistence type="predicted"/>
<keyword evidence="5" id="KW-0547">Nucleotide-binding</keyword>
<evidence type="ECO:0000256" key="2">
    <source>
        <dbReference type="ARBA" id="ARBA00022473"/>
    </source>
</evidence>
<dbReference type="PROSITE" id="PS00108">
    <property type="entry name" value="PROTEIN_KINASE_ST"/>
    <property type="match status" value="1"/>
</dbReference>
<comment type="cofactor">
    <cofactor evidence="1">
        <name>Mg(2+)</name>
        <dbReference type="ChEBI" id="CHEBI:18420"/>
    </cofactor>
</comment>
<dbReference type="InterPro" id="IPR000719">
    <property type="entry name" value="Prot_kinase_dom"/>
</dbReference>
<dbReference type="FunFam" id="1.10.510.10:FF:000658">
    <property type="entry name" value="Protein CBG12184"/>
    <property type="match status" value="1"/>
</dbReference>
<dbReference type="SUPFAM" id="SSF56112">
    <property type="entry name" value="Protein kinase-like (PK-like)"/>
    <property type="match status" value="1"/>
</dbReference>
<dbReference type="PANTHER" id="PTHR24346">
    <property type="entry name" value="MAP/MICROTUBULE AFFINITY-REGULATING KINASE"/>
    <property type="match status" value="1"/>
</dbReference>
<keyword evidence="10" id="KW-0744">Spermatogenesis</keyword>
<evidence type="ECO:0000256" key="4">
    <source>
        <dbReference type="ARBA" id="ARBA00022723"/>
    </source>
</evidence>
<dbReference type="GO" id="GO:0050321">
    <property type="term" value="F:tau-protein kinase activity"/>
    <property type="evidence" value="ECO:0007669"/>
    <property type="project" value="TreeGrafter"/>
</dbReference>
<keyword evidence="13" id="KW-0418">Kinase</keyword>
<evidence type="ECO:0000256" key="6">
    <source>
        <dbReference type="ARBA" id="ARBA00022782"/>
    </source>
</evidence>
<feature type="compositionally biased region" description="Basic and acidic residues" evidence="11">
    <location>
        <begin position="296"/>
        <end position="324"/>
    </location>
</feature>
<keyword evidence="6" id="KW-0221">Differentiation</keyword>
<dbReference type="GO" id="GO:0035556">
    <property type="term" value="P:intracellular signal transduction"/>
    <property type="evidence" value="ECO:0007669"/>
    <property type="project" value="TreeGrafter"/>
</dbReference>
<keyword evidence="4" id="KW-0479">Metal-binding</keyword>
<feature type="region of interest" description="Disordered" evidence="11">
    <location>
        <begin position="294"/>
        <end position="324"/>
    </location>
</feature>
<evidence type="ECO:0000256" key="1">
    <source>
        <dbReference type="ARBA" id="ARBA00001946"/>
    </source>
</evidence>
<keyword evidence="8" id="KW-0460">Magnesium</keyword>
<dbReference type="PIRSF" id="PIRSF000654">
    <property type="entry name" value="Integrin-linked_kinase"/>
    <property type="match status" value="1"/>
</dbReference>
<evidence type="ECO:0000256" key="11">
    <source>
        <dbReference type="SAM" id="MobiDB-lite"/>
    </source>
</evidence>
<dbReference type="Pfam" id="PF00069">
    <property type="entry name" value="Pkinase"/>
    <property type="match status" value="1"/>
</dbReference>
<keyword evidence="13" id="KW-0808">Transferase</keyword>
<keyword evidence="9" id="KW-0832">Ubl conjugation</keyword>
<protein>
    <submittedName>
        <fullName evidence="13">Testis-specific serine/threonine-protein kinase 3-like protein</fullName>
    </submittedName>
</protein>
<dbReference type="Proteomes" id="UP000285301">
    <property type="component" value="Unassembled WGS sequence"/>
</dbReference>
<dbReference type="InterPro" id="IPR011009">
    <property type="entry name" value="Kinase-like_dom_sf"/>
</dbReference>
<evidence type="ECO:0000313" key="13">
    <source>
        <dbReference type="EMBL" id="RWS07433.1"/>
    </source>
</evidence>
<accession>A0A3S4QT08</accession>
<keyword evidence="3" id="KW-0597">Phosphoprotein</keyword>
<organism evidence="13 14">
    <name type="scientific">Dinothrombium tinctorium</name>
    <dbReference type="NCBI Taxonomy" id="1965070"/>
    <lineage>
        <taxon>Eukaryota</taxon>
        <taxon>Metazoa</taxon>
        <taxon>Ecdysozoa</taxon>
        <taxon>Arthropoda</taxon>
        <taxon>Chelicerata</taxon>
        <taxon>Arachnida</taxon>
        <taxon>Acari</taxon>
        <taxon>Acariformes</taxon>
        <taxon>Trombidiformes</taxon>
        <taxon>Prostigmata</taxon>
        <taxon>Anystina</taxon>
        <taxon>Parasitengona</taxon>
        <taxon>Trombidioidea</taxon>
        <taxon>Trombidiidae</taxon>
        <taxon>Dinothrombium</taxon>
    </lineage>
</organism>
<evidence type="ECO:0000256" key="10">
    <source>
        <dbReference type="ARBA" id="ARBA00022871"/>
    </source>
</evidence>
<dbReference type="PANTHER" id="PTHR24346:SF102">
    <property type="entry name" value="TESTIS-SPECIFIC SERINE_THREONINE-PROTEIN KINASE 1"/>
    <property type="match status" value="1"/>
</dbReference>
<dbReference type="STRING" id="1965070.A0A3S4QT08"/>
<evidence type="ECO:0000313" key="14">
    <source>
        <dbReference type="Proteomes" id="UP000285301"/>
    </source>
</evidence>
<dbReference type="GO" id="GO:0005524">
    <property type="term" value="F:ATP binding"/>
    <property type="evidence" value="ECO:0007669"/>
    <property type="project" value="UniProtKB-KW"/>
</dbReference>